<evidence type="ECO:0000313" key="1">
    <source>
        <dbReference type="EMBL" id="ABC67402.1"/>
    </source>
</evidence>
<geneLocation type="plasmid" evidence="1">
    <name>pFRL1</name>
</geneLocation>
<dbReference type="Gene3D" id="1.25.40.10">
    <property type="entry name" value="Tetratricopeptide repeat domain"/>
    <property type="match status" value="1"/>
</dbReference>
<dbReference type="SUPFAM" id="SSF48452">
    <property type="entry name" value="TPR-like"/>
    <property type="match status" value="1"/>
</dbReference>
<sequence>MTSGMSPALVTSARSRGRAMLGRRRASLRSGITLLDRLRRWTVRGRGTAMDERPDWARRMVEERAARDWSQTDAVRALMARLPEDQVVSEQDLVRQWKRWEAGDAQPVKYRSAIAQTFGTTTGAFFPEKSRRDGRAEILQVSGMDTVDIIARLRASDVDVATLDALRITADRLCCEYAYMPADQLLLEGKAWLARVVGLQHQRVSLAQHREIIALAGKLSLLVGCVEYDSGRPRDAEATRQAALMLGQEAGELSVQGWAHEMRAWFALTRGDYRGVIAAAEAGIAVAPTESVAAQLYAQKAKAWARLGDRSQTEVALDRGRQILELLPYPENIENHFVVDPAKYDFYRMDALRKSGENRLAEQLANEVIRAGTDFDGTERSPMRIAEARVTLGVVAAREGDLDTALAYGERALTGERKSLPSLAMVAADLGQALQTHYGHASEAQEFITHLRELRGGQ</sequence>
<protein>
    <recommendedName>
        <fullName evidence="2">XRE family transcriptional regulator</fullName>
    </recommendedName>
</protein>
<gene>
    <name evidence="1" type="ORF">pFRL1.14c</name>
</gene>
<dbReference type="InterPro" id="IPR011990">
    <property type="entry name" value="TPR-like_helical_dom_sf"/>
</dbReference>
<dbReference type="AlphaFoldDB" id="Q2LER3"/>
<organism evidence="1">
    <name type="scientific">Streptomyces sp. FR1</name>
    <dbReference type="NCBI Taxonomy" id="349971"/>
    <lineage>
        <taxon>Bacteria</taxon>
        <taxon>Bacillati</taxon>
        <taxon>Actinomycetota</taxon>
        <taxon>Actinomycetes</taxon>
        <taxon>Kitasatosporales</taxon>
        <taxon>Streptomycetaceae</taxon>
        <taxon>Streptomyces</taxon>
    </lineage>
</organism>
<evidence type="ECO:0008006" key="2">
    <source>
        <dbReference type="Google" id="ProtNLM"/>
    </source>
</evidence>
<proteinExistence type="predicted"/>
<reference evidence="1" key="1">
    <citation type="journal article" date="2006" name="Appl. Environ. Microbiol.">
        <title>Diversity of telomere palindromic sequences and replication genes among Streptomyces linear plasmids.</title>
        <authorList>
            <person name="Zhang R."/>
            <person name="Yang Y."/>
            <person name="Fang P."/>
            <person name="Jiang C."/>
            <person name="Xu L."/>
            <person name="Zhu Y."/>
            <person name="Shen M."/>
            <person name="Xia H."/>
            <person name="Zhao J."/>
            <person name="Chen T."/>
            <person name="Qin Z."/>
        </authorList>
    </citation>
    <scope>NUCLEOTIDE SEQUENCE</scope>
    <source>
        <strain evidence="1">FR1</strain>
        <plasmid evidence="1">pFRL1</plasmid>
    </source>
</reference>
<keyword evidence="1" id="KW-0614">Plasmid</keyword>
<accession>Q2LER3</accession>
<name>Q2LER3_9ACTN</name>
<dbReference type="EMBL" id="DQ322651">
    <property type="protein sequence ID" value="ABC67402.1"/>
    <property type="molecule type" value="Genomic_DNA"/>
</dbReference>